<keyword evidence="6" id="KW-0808">Transferase</keyword>
<feature type="domain" description="Histidine kinase" evidence="16">
    <location>
        <begin position="61"/>
        <end position="282"/>
    </location>
</feature>
<keyword evidence="9 18" id="KW-0418">Kinase</keyword>
<dbReference type="GO" id="GO:0005886">
    <property type="term" value="C:plasma membrane"/>
    <property type="evidence" value="ECO:0007669"/>
    <property type="project" value="UniProtKB-SubCell"/>
</dbReference>
<dbReference type="InterPro" id="IPR003661">
    <property type="entry name" value="HisK_dim/P_dom"/>
</dbReference>
<keyword evidence="7" id="KW-0812">Transmembrane</keyword>
<keyword evidence="13" id="KW-0472">Membrane</keyword>
<feature type="domain" description="Response regulatory" evidence="17">
    <location>
        <begin position="303"/>
        <end position="418"/>
    </location>
</feature>
<dbReference type="SMART" id="SM00448">
    <property type="entry name" value="REC"/>
    <property type="match status" value="2"/>
</dbReference>
<feature type="modified residue" description="4-aspartylphosphate" evidence="14">
    <location>
        <position position="493"/>
    </location>
</feature>
<dbReference type="SUPFAM" id="SSF52172">
    <property type="entry name" value="CheY-like"/>
    <property type="match status" value="2"/>
</dbReference>
<evidence type="ECO:0000256" key="14">
    <source>
        <dbReference type="PROSITE-ProRule" id="PRU00169"/>
    </source>
</evidence>
<protein>
    <recommendedName>
        <fullName evidence="3">histidine kinase</fullName>
        <ecNumber evidence="3">2.7.13.3</ecNumber>
    </recommendedName>
</protein>
<dbReference type="InterPro" id="IPR001789">
    <property type="entry name" value="Sig_transdc_resp-reg_receiver"/>
</dbReference>
<keyword evidence="15" id="KW-0175">Coiled coil</keyword>
<accession>A0A0S7BTQ2</accession>
<feature type="coiled-coil region" evidence="15">
    <location>
        <begin position="14"/>
        <end position="54"/>
    </location>
</feature>
<keyword evidence="19" id="KW-1185">Reference proteome</keyword>
<dbReference type="Gene3D" id="1.10.287.130">
    <property type="match status" value="1"/>
</dbReference>
<dbReference type="SMART" id="SM00387">
    <property type="entry name" value="HATPase_c"/>
    <property type="match status" value="1"/>
</dbReference>
<dbReference type="InterPro" id="IPR036890">
    <property type="entry name" value="HATPase_C_sf"/>
</dbReference>
<dbReference type="InterPro" id="IPR011006">
    <property type="entry name" value="CheY-like_superfamily"/>
</dbReference>
<evidence type="ECO:0000256" key="2">
    <source>
        <dbReference type="ARBA" id="ARBA00004651"/>
    </source>
</evidence>
<dbReference type="STRING" id="1678841.TBC1_1219"/>
<keyword evidence="11" id="KW-1133">Transmembrane helix</keyword>
<evidence type="ECO:0000256" key="10">
    <source>
        <dbReference type="ARBA" id="ARBA00022840"/>
    </source>
</evidence>
<dbReference type="EMBL" id="DF968183">
    <property type="protein sequence ID" value="GAP44218.1"/>
    <property type="molecule type" value="Genomic_DNA"/>
</dbReference>
<dbReference type="Gene3D" id="3.30.565.10">
    <property type="entry name" value="Histidine kinase-like ATPase, C-terminal domain"/>
    <property type="match status" value="1"/>
</dbReference>
<evidence type="ECO:0000256" key="8">
    <source>
        <dbReference type="ARBA" id="ARBA00022741"/>
    </source>
</evidence>
<dbReference type="GO" id="GO:0005524">
    <property type="term" value="F:ATP binding"/>
    <property type="evidence" value="ECO:0007669"/>
    <property type="project" value="UniProtKB-KW"/>
</dbReference>
<dbReference type="PROSITE" id="PS50110">
    <property type="entry name" value="RESPONSE_REGULATORY"/>
    <property type="match status" value="2"/>
</dbReference>
<dbReference type="CDD" id="cd16922">
    <property type="entry name" value="HATPase_EvgS-ArcB-TorS-like"/>
    <property type="match status" value="1"/>
</dbReference>
<dbReference type="InterPro" id="IPR036097">
    <property type="entry name" value="HisK_dim/P_sf"/>
</dbReference>
<evidence type="ECO:0000256" key="6">
    <source>
        <dbReference type="ARBA" id="ARBA00022679"/>
    </source>
</evidence>
<sequence>MENNPLKDESGMSLQLLRDENKKLLEALKHLEYLKKQEQELIKAKEDAERENRMKSDFLAMMSHEIRTPMNGVIGMTSLLLDTNLTVEQKNFVETLRVSADNLMTIINDILDFSKIESGKMTLEEAPFELRNCIEDALDLFAQKAIERGIDLLYLIQPDVSPFLVGDITRLRQILINLINNAIKFTEEGEVFISIEKVKEEEGYQELQFSVRDSGIGIPKEKLGILFDAFTQADSTTTRRYGGTGLGLAIAKHLVELMDGRIWVESEVGKGSTFFFTIRLRTSGIGKTKLYVRGQIPELKNSRVLIVDDNETNRHIFTLQFESWGMVPYTAKSGHEALAIIEEDEEPFDLAVIDMQMPSMDGLELGRAIKALPFKGDVPMIMLTSLGKINKLPTDVFDAQLSKPIKLAELFEEVLRVIAEARNRRSNLADHNIDKNLAAKLPMRILLAEDNITNQDLVITLLSKMGYKIDAVENGRKVLEMMERKKYDIILMDIQMPVMNGMEATKVICEKYMEHERPKIIAITANAMPGDKERYLNAGMVDYLPKPIKFKDVQSVLIKWGKKKVN</sequence>
<comment type="subcellular location">
    <subcellularLocation>
        <location evidence="2">Cell membrane</location>
        <topology evidence="2">Multi-pass membrane protein</topology>
    </subcellularLocation>
</comment>
<dbReference type="Proteomes" id="UP000053091">
    <property type="component" value="Unassembled WGS sequence"/>
</dbReference>
<reference evidence="18" key="1">
    <citation type="journal article" date="2015" name="Genome Announc.">
        <title>Draft Genome Sequence of Bacteroidales Strain TBC1, a Novel Isolate from a Methanogenic Wastewater Treatment System.</title>
        <authorList>
            <person name="Tourlousse D.M."/>
            <person name="Matsuura N."/>
            <person name="Sun L."/>
            <person name="Toyonaga M."/>
            <person name="Kuroda K."/>
            <person name="Ohashi A."/>
            <person name="Cruz R."/>
            <person name="Yamaguchi T."/>
            <person name="Sekiguchi Y."/>
        </authorList>
    </citation>
    <scope>NUCLEOTIDE SEQUENCE [LARGE SCALE GENOMIC DNA]</scope>
    <source>
        <strain evidence="18">TBC1</strain>
    </source>
</reference>
<evidence type="ECO:0000256" key="3">
    <source>
        <dbReference type="ARBA" id="ARBA00012438"/>
    </source>
</evidence>
<dbReference type="InterPro" id="IPR005467">
    <property type="entry name" value="His_kinase_dom"/>
</dbReference>
<evidence type="ECO:0000256" key="4">
    <source>
        <dbReference type="ARBA" id="ARBA00022475"/>
    </source>
</evidence>
<dbReference type="SUPFAM" id="SSF47384">
    <property type="entry name" value="Homodimeric domain of signal transducing histidine kinase"/>
    <property type="match status" value="1"/>
</dbReference>
<dbReference type="Pfam" id="PF02518">
    <property type="entry name" value="HATPase_c"/>
    <property type="match status" value="1"/>
</dbReference>
<gene>
    <name evidence="18" type="ORF">TBC1_1219</name>
</gene>
<dbReference type="PRINTS" id="PR00344">
    <property type="entry name" value="BCTRLSENSOR"/>
</dbReference>
<dbReference type="GO" id="GO:0000155">
    <property type="term" value="F:phosphorelay sensor kinase activity"/>
    <property type="evidence" value="ECO:0007669"/>
    <property type="project" value="InterPro"/>
</dbReference>
<dbReference type="RefSeq" id="WP_062043117.1">
    <property type="nucleotide sequence ID" value="NZ_DF968183.1"/>
</dbReference>
<dbReference type="Pfam" id="PF00072">
    <property type="entry name" value="Response_reg"/>
    <property type="match status" value="2"/>
</dbReference>
<dbReference type="FunFam" id="3.30.565.10:FF:000010">
    <property type="entry name" value="Sensor histidine kinase RcsC"/>
    <property type="match status" value="1"/>
</dbReference>
<evidence type="ECO:0000256" key="7">
    <source>
        <dbReference type="ARBA" id="ARBA00022692"/>
    </source>
</evidence>
<evidence type="ECO:0000313" key="18">
    <source>
        <dbReference type="EMBL" id="GAP44218.1"/>
    </source>
</evidence>
<evidence type="ECO:0000313" key="19">
    <source>
        <dbReference type="Proteomes" id="UP000053091"/>
    </source>
</evidence>
<comment type="catalytic activity">
    <reaction evidence="1">
        <text>ATP + protein L-histidine = ADP + protein N-phospho-L-histidine.</text>
        <dbReference type="EC" id="2.7.13.3"/>
    </reaction>
</comment>
<feature type="modified residue" description="4-aspartylphosphate" evidence="14">
    <location>
        <position position="354"/>
    </location>
</feature>
<dbReference type="FunFam" id="1.10.287.130:FF:000003">
    <property type="entry name" value="Histidine kinase"/>
    <property type="match status" value="1"/>
</dbReference>
<organism evidence="18">
    <name type="scientific">Lentimicrobium saccharophilum</name>
    <dbReference type="NCBI Taxonomy" id="1678841"/>
    <lineage>
        <taxon>Bacteria</taxon>
        <taxon>Pseudomonadati</taxon>
        <taxon>Bacteroidota</taxon>
        <taxon>Bacteroidia</taxon>
        <taxon>Bacteroidales</taxon>
        <taxon>Lentimicrobiaceae</taxon>
        <taxon>Lentimicrobium</taxon>
    </lineage>
</organism>
<dbReference type="Gene3D" id="3.40.50.2300">
    <property type="match status" value="2"/>
</dbReference>
<dbReference type="SMART" id="SM00388">
    <property type="entry name" value="HisKA"/>
    <property type="match status" value="1"/>
</dbReference>
<evidence type="ECO:0000256" key="5">
    <source>
        <dbReference type="ARBA" id="ARBA00022553"/>
    </source>
</evidence>
<dbReference type="Pfam" id="PF00512">
    <property type="entry name" value="HisKA"/>
    <property type="match status" value="1"/>
</dbReference>
<dbReference type="CDD" id="cd17546">
    <property type="entry name" value="REC_hyHK_CKI1_RcsC-like"/>
    <property type="match status" value="1"/>
</dbReference>
<name>A0A0S7BTQ2_9BACT</name>
<evidence type="ECO:0000256" key="11">
    <source>
        <dbReference type="ARBA" id="ARBA00022989"/>
    </source>
</evidence>
<dbReference type="SUPFAM" id="SSF55874">
    <property type="entry name" value="ATPase domain of HSP90 chaperone/DNA topoisomerase II/histidine kinase"/>
    <property type="match status" value="1"/>
</dbReference>
<evidence type="ECO:0000259" key="17">
    <source>
        <dbReference type="PROSITE" id="PS50110"/>
    </source>
</evidence>
<dbReference type="CDD" id="cd00082">
    <property type="entry name" value="HisKA"/>
    <property type="match status" value="1"/>
</dbReference>
<keyword evidence="4" id="KW-1003">Cell membrane</keyword>
<dbReference type="EC" id="2.7.13.3" evidence="3"/>
<dbReference type="PATRIC" id="fig|1678841.3.peg.2672"/>
<evidence type="ECO:0000256" key="1">
    <source>
        <dbReference type="ARBA" id="ARBA00000085"/>
    </source>
</evidence>
<dbReference type="PROSITE" id="PS50109">
    <property type="entry name" value="HIS_KIN"/>
    <property type="match status" value="1"/>
</dbReference>
<keyword evidence="8" id="KW-0547">Nucleotide-binding</keyword>
<keyword evidence="5 14" id="KW-0597">Phosphoprotein</keyword>
<dbReference type="AlphaFoldDB" id="A0A0S7BTQ2"/>
<dbReference type="OrthoDB" id="9796457at2"/>
<evidence type="ECO:0000259" key="16">
    <source>
        <dbReference type="PROSITE" id="PS50109"/>
    </source>
</evidence>
<evidence type="ECO:0000256" key="13">
    <source>
        <dbReference type="ARBA" id="ARBA00023136"/>
    </source>
</evidence>
<keyword evidence="10" id="KW-0067">ATP-binding</keyword>
<dbReference type="InterPro" id="IPR003594">
    <property type="entry name" value="HATPase_dom"/>
</dbReference>
<keyword evidence="12" id="KW-0902">Two-component regulatory system</keyword>
<feature type="domain" description="Response regulatory" evidence="17">
    <location>
        <begin position="444"/>
        <end position="561"/>
    </location>
</feature>
<evidence type="ECO:0000256" key="12">
    <source>
        <dbReference type="ARBA" id="ARBA00023012"/>
    </source>
</evidence>
<dbReference type="PANTHER" id="PTHR45339:SF1">
    <property type="entry name" value="HYBRID SIGNAL TRANSDUCTION HISTIDINE KINASE J"/>
    <property type="match status" value="1"/>
</dbReference>
<evidence type="ECO:0000256" key="15">
    <source>
        <dbReference type="SAM" id="Coils"/>
    </source>
</evidence>
<evidence type="ECO:0000256" key="9">
    <source>
        <dbReference type="ARBA" id="ARBA00022777"/>
    </source>
</evidence>
<proteinExistence type="predicted"/>
<dbReference type="PANTHER" id="PTHR45339">
    <property type="entry name" value="HYBRID SIGNAL TRANSDUCTION HISTIDINE KINASE J"/>
    <property type="match status" value="1"/>
</dbReference>
<dbReference type="InterPro" id="IPR004358">
    <property type="entry name" value="Sig_transdc_His_kin-like_C"/>
</dbReference>